<evidence type="ECO:0000313" key="2">
    <source>
        <dbReference type="EMBL" id="KAJ3483973.1"/>
    </source>
</evidence>
<feature type="compositionally biased region" description="Polar residues" evidence="1">
    <location>
        <begin position="236"/>
        <end position="254"/>
    </location>
</feature>
<keyword evidence="3" id="KW-1185">Reference proteome</keyword>
<dbReference type="AlphaFoldDB" id="A0AAD5V1U8"/>
<dbReference type="EMBL" id="JANAWD010000206">
    <property type="protein sequence ID" value="KAJ3483973.1"/>
    <property type="molecule type" value="Genomic_DNA"/>
</dbReference>
<feature type="compositionally biased region" description="Acidic residues" evidence="1">
    <location>
        <begin position="310"/>
        <end position="320"/>
    </location>
</feature>
<proteinExistence type="predicted"/>
<protein>
    <submittedName>
        <fullName evidence="2">Uncharacterized protein</fullName>
    </submittedName>
</protein>
<evidence type="ECO:0000313" key="3">
    <source>
        <dbReference type="Proteomes" id="UP001212997"/>
    </source>
</evidence>
<feature type="compositionally biased region" description="Basic residues" evidence="1">
    <location>
        <begin position="727"/>
        <end position="736"/>
    </location>
</feature>
<sequence>MAPSKTRGKKSAPKVATAKSTSQVASKPRNQEKPPSIPATRRSSRNKTTEVLQEDTHDVTSASSNPPPSDSEGHATKAQTPRVQPGLDPVSTASQLEVAPQDVLTPDAVAALTDVQAATDSVIEKSQSRTEKPRPRRAMPGSFSMSQNSGEYEPVSEARQQEIFKASVITKKAVQAMSRTNEGEPIRDINMSSATAETTVPESHQSPINNVPSAGTDSAVVVSTPSVSPPIQSPVDTSPKTPAENTGDPSNSIAAPSPYEDVVPDVVQESQPSVVSNDKAPSAIGPSAAAKGKARARDIEDEVEPTRSDAEEDGGDEDFEGAGKGQGDDKDEEGGCDDDDIQEVEPVPEHRKSRNKKAASGGAMPLAINVAPDPKPSARKYGKSPGYILQMAGLGFQPSRASNPSNDYSRWWASTHADEMAGVPLQERNKIMQQEYSELMAGVEDDDIEEKRRRMESIYDEIDGWGEQELTPESASRRMDKAMSQFTNLARSYSTVSDMEIGGFVVYMGTDNRSKAKSAFWGGSGLIEHAIKKYNPDLEELMEMVVTVLKSMKYSKQGYKIDCPEIIEKVPGPKDDQKRDGLRGKMSSRMRRKYMAHSATWDEVPKTFRWKAWYDTTYKHRLRITGWLLRAQEMVPGYSFNRDKITQKQWQIMRSADIEIVAWDDDELELLDQNCGDVPVVLGVGNTALKFVSDSVEWKKAMDEYKRGDFIPSSIASTSATQVRSSKTGKGKRKAQHVITLPDDSDSSDSSKVIAKRPRLHSSSPRSHVTQSDSSDESSTSDSDAESAPAPPAKKTKMPTSKFPSQDNSAAATALAQILGALPAEFLQSVLPQNNTTGPVAGPSRLPHGSGSGSKGKKSGRKRSH</sequence>
<accession>A0AAD5V1U8</accession>
<feature type="compositionally biased region" description="Basic and acidic residues" evidence="1">
    <location>
        <begin position="122"/>
        <end position="133"/>
    </location>
</feature>
<feature type="compositionally biased region" description="Polar residues" evidence="1">
    <location>
        <begin position="190"/>
        <end position="216"/>
    </location>
</feature>
<feature type="compositionally biased region" description="Acidic residues" evidence="1">
    <location>
        <begin position="329"/>
        <end position="343"/>
    </location>
</feature>
<feature type="compositionally biased region" description="Basic residues" evidence="1">
    <location>
        <begin position="855"/>
        <end position="865"/>
    </location>
</feature>
<feature type="compositionally biased region" description="Low complexity" evidence="1">
    <location>
        <begin position="761"/>
        <end position="788"/>
    </location>
</feature>
<reference evidence="2" key="1">
    <citation type="submission" date="2022-07" db="EMBL/GenBank/DDBJ databases">
        <title>Genome Sequence of Physisporinus lineatus.</title>
        <authorList>
            <person name="Buettner E."/>
        </authorList>
    </citation>
    <scope>NUCLEOTIDE SEQUENCE</scope>
    <source>
        <strain evidence="2">VT162</strain>
    </source>
</reference>
<feature type="region of interest" description="Disordered" evidence="1">
    <location>
        <begin position="176"/>
        <end position="379"/>
    </location>
</feature>
<feature type="region of interest" description="Disordered" evidence="1">
    <location>
        <begin position="832"/>
        <end position="865"/>
    </location>
</feature>
<evidence type="ECO:0000256" key="1">
    <source>
        <dbReference type="SAM" id="MobiDB-lite"/>
    </source>
</evidence>
<organism evidence="2 3">
    <name type="scientific">Meripilus lineatus</name>
    <dbReference type="NCBI Taxonomy" id="2056292"/>
    <lineage>
        <taxon>Eukaryota</taxon>
        <taxon>Fungi</taxon>
        <taxon>Dikarya</taxon>
        <taxon>Basidiomycota</taxon>
        <taxon>Agaricomycotina</taxon>
        <taxon>Agaricomycetes</taxon>
        <taxon>Polyporales</taxon>
        <taxon>Meripilaceae</taxon>
        <taxon>Meripilus</taxon>
    </lineage>
</organism>
<feature type="compositionally biased region" description="Basic residues" evidence="1">
    <location>
        <begin position="1"/>
        <end position="12"/>
    </location>
</feature>
<feature type="region of interest" description="Disordered" evidence="1">
    <location>
        <begin position="118"/>
        <end position="157"/>
    </location>
</feature>
<comment type="caution">
    <text evidence="2">The sequence shown here is derived from an EMBL/GenBank/DDBJ whole genome shotgun (WGS) entry which is preliminary data.</text>
</comment>
<dbReference type="Proteomes" id="UP001212997">
    <property type="component" value="Unassembled WGS sequence"/>
</dbReference>
<name>A0AAD5V1U8_9APHY</name>
<feature type="region of interest" description="Disordered" evidence="1">
    <location>
        <begin position="1"/>
        <end position="100"/>
    </location>
</feature>
<feature type="region of interest" description="Disordered" evidence="1">
    <location>
        <begin position="718"/>
        <end position="811"/>
    </location>
</feature>
<gene>
    <name evidence="2" type="ORF">NLI96_g5944</name>
</gene>